<name>X1GDN6_9ZZZZ</name>
<comment type="caution">
    <text evidence="1">The sequence shown here is derived from an EMBL/GenBank/DDBJ whole genome shotgun (WGS) entry which is preliminary data.</text>
</comment>
<proteinExistence type="predicted"/>
<sequence length="68" mass="7858">MKQSSIKFNENINVKNCKVFSTGKEIKECYSLKKENPNRGELCTYSCGTKKFCPASPEAYLWENKQKD</sequence>
<accession>X1GDN6</accession>
<organism evidence="1">
    <name type="scientific">marine sediment metagenome</name>
    <dbReference type="NCBI Taxonomy" id="412755"/>
    <lineage>
        <taxon>unclassified sequences</taxon>
        <taxon>metagenomes</taxon>
        <taxon>ecological metagenomes</taxon>
    </lineage>
</organism>
<dbReference type="AlphaFoldDB" id="X1GDN6"/>
<evidence type="ECO:0000313" key="1">
    <source>
        <dbReference type="EMBL" id="GAH42930.1"/>
    </source>
</evidence>
<protein>
    <submittedName>
        <fullName evidence="1">Uncharacterized protein</fullName>
    </submittedName>
</protein>
<reference evidence="1" key="1">
    <citation type="journal article" date="2014" name="Front. Microbiol.">
        <title>High frequency of phylogenetically diverse reductive dehalogenase-homologous genes in deep subseafloor sedimentary metagenomes.</title>
        <authorList>
            <person name="Kawai M."/>
            <person name="Futagami T."/>
            <person name="Toyoda A."/>
            <person name="Takaki Y."/>
            <person name="Nishi S."/>
            <person name="Hori S."/>
            <person name="Arai W."/>
            <person name="Tsubouchi T."/>
            <person name="Morono Y."/>
            <person name="Uchiyama I."/>
            <person name="Ito T."/>
            <person name="Fujiyama A."/>
            <person name="Inagaki F."/>
            <person name="Takami H."/>
        </authorList>
    </citation>
    <scope>NUCLEOTIDE SEQUENCE</scope>
    <source>
        <strain evidence="1">Expedition CK06-06</strain>
    </source>
</reference>
<dbReference type="EMBL" id="BARU01013976">
    <property type="protein sequence ID" value="GAH42930.1"/>
    <property type="molecule type" value="Genomic_DNA"/>
</dbReference>
<gene>
    <name evidence="1" type="ORF">S03H2_24926</name>
</gene>